<accession>A0A8R1Z6U1</accession>
<reference evidence="1" key="2">
    <citation type="submission" date="2022-06" db="UniProtKB">
        <authorList>
            <consortium name="EnsemblMetazoa"/>
        </authorList>
    </citation>
    <scope>IDENTIFICATION</scope>
    <source>
        <strain evidence="1">PS312</strain>
    </source>
</reference>
<accession>A0A2A6CK81</accession>
<name>A0A2A6CK81_PRIPA</name>
<sequence length="64" mass="7198">MYETMLQMRDGVERGSRKKNANVVAFTASSSDWHRALRMIRIKKMLANMVEGTKAASVPVSNVQ</sequence>
<dbReference type="Proteomes" id="UP000005239">
    <property type="component" value="Unassembled WGS sequence"/>
</dbReference>
<gene>
    <name evidence="1" type="primary">WBGene00284167</name>
</gene>
<proteinExistence type="predicted"/>
<dbReference type="AlphaFoldDB" id="A0A2A6CK81"/>
<organism evidence="1 2">
    <name type="scientific">Pristionchus pacificus</name>
    <name type="common">Parasitic nematode worm</name>
    <dbReference type="NCBI Taxonomy" id="54126"/>
    <lineage>
        <taxon>Eukaryota</taxon>
        <taxon>Metazoa</taxon>
        <taxon>Ecdysozoa</taxon>
        <taxon>Nematoda</taxon>
        <taxon>Chromadorea</taxon>
        <taxon>Rhabditida</taxon>
        <taxon>Rhabditina</taxon>
        <taxon>Diplogasteromorpha</taxon>
        <taxon>Diplogasteroidea</taxon>
        <taxon>Neodiplogasteridae</taxon>
        <taxon>Pristionchus</taxon>
    </lineage>
</organism>
<protein>
    <submittedName>
        <fullName evidence="1">Uncharacterized protein</fullName>
    </submittedName>
</protein>
<reference evidence="2" key="1">
    <citation type="journal article" date="2008" name="Nat. Genet.">
        <title>The Pristionchus pacificus genome provides a unique perspective on nematode lifestyle and parasitism.</title>
        <authorList>
            <person name="Dieterich C."/>
            <person name="Clifton S.W."/>
            <person name="Schuster L.N."/>
            <person name="Chinwalla A."/>
            <person name="Delehaunty K."/>
            <person name="Dinkelacker I."/>
            <person name="Fulton L."/>
            <person name="Fulton R."/>
            <person name="Godfrey J."/>
            <person name="Minx P."/>
            <person name="Mitreva M."/>
            <person name="Roeseler W."/>
            <person name="Tian H."/>
            <person name="Witte H."/>
            <person name="Yang S.P."/>
            <person name="Wilson R.K."/>
            <person name="Sommer R.J."/>
        </authorList>
    </citation>
    <scope>NUCLEOTIDE SEQUENCE [LARGE SCALE GENOMIC DNA]</scope>
    <source>
        <strain evidence="2">PS312</strain>
    </source>
</reference>
<evidence type="ECO:0000313" key="2">
    <source>
        <dbReference type="Proteomes" id="UP000005239"/>
    </source>
</evidence>
<dbReference type="EnsemblMetazoa" id="PPA45798.1">
    <property type="protein sequence ID" value="PPA45798.1"/>
    <property type="gene ID" value="WBGene00284167"/>
</dbReference>
<evidence type="ECO:0000313" key="1">
    <source>
        <dbReference type="EnsemblMetazoa" id="PPA45798.1"/>
    </source>
</evidence>
<keyword evidence="2" id="KW-1185">Reference proteome</keyword>